<evidence type="ECO:0000256" key="1">
    <source>
        <dbReference type="SAM" id="Phobius"/>
    </source>
</evidence>
<reference evidence="2 3" key="1">
    <citation type="submission" date="2016-11" db="EMBL/GenBank/DDBJ databases">
        <authorList>
            <person name="Jaros S."/>
            <person name="Januszkiewicz K."/>
            <person name="Wedrychowicz H."/>
        </authorList>
    </citation>
    <scope>NUCLEOTIDE SEQUENCE [LARGE SCALE GENOMIC DNA]</scope>
    <source>
        <strain evidence="2 3">CGMCC 1.10681</strain>
    </source>
</reference>
<feature type="transmembrane region" description="Helical" evidence="1">
    <location>
        <begin position="16"/>
        <end position="36"/>
    </location>
</feature>
<proteinExistence type="predicted"/>
<gene>
    <name evidence="2" type="ORF">SAMN05216179_0752</name>
</gene>
<dbReference type="Proteomes" id="UP000184184">
    <property type="component" value="Unassembled WGS sequence"/>
</dbReference>
<keyword evidence="3" id="KW-1185">Reference proteome</keyword>
<evidence type="ECO:0000313" key="2">
    <source>
        <dbReference type="EMBL" id="SHM65851.1"/>
    </source>
</evidence>
<feature type="transmembrane region" description="Helical" evidence="1">
    <location>
        <begin position="191"/>
        <end position="207"/>
    </location>
</feature>
<keyword evidence="1" id="KW-0812">Transmembrane</keyword>
<dbReference type="AlphaFoldDB" id="A0A1M7KKP3"/>
<organism evidence="2 3">
    <name type="scientific">Gracilibacillus kekensis</name>
    <dbReference type="NCBI Taxonomy" id="1027249"/>
    <lineage>
        <taxon>Bacteria</taxon>
        <taxon>Bacillati</taxon>
        <taxon>Bacillota</taxon>
        <taxon>Bacilli</taxon>
        <taxon>Bacillales</taxon>
        <taxon>Bacillaceae</taxon>
        <taxon>Gracilibacillus</taxon>
    </lineage>
</organism>
<feature type="transmembrane region" description="Helical" evidence="1">
    <location>
        <begin position="164"/>
        <end position="185"/>
    </location>
</feature>
<accession>A0A1M7KKP3</accession>
<dbReference type="RefSeq" id="WP_073199749.1">
    <property type="nucleotide sequence ID" value="NZ_FRCZ01000001.1"/>
</dbReference>
<dbReference type="EMBL" id="FRCZ01000001">
    <property type="protein sequence ID" value="SHM65851.1"/>
    <property type="molecule type" value="Genomic_DNA"/>
</dbReference>
<evidence type="ECO:0000313" key="3">
    <source>
        <dbReference type="Proteomes" id="UP000184184"/>
    </source>
</evidence>
<dbReference type="STRING" id="1027249.SAMN05216179_0752"/>
<sequence>MPQAFMLGSLVIKTELIMIIASFVIGCILFYFLSPFDKKQTRQLLDTASNILFTLIISLWIGKVLWNIDVFLSDPMAVLTYPSNTMALYLALILTIGYSWWKWIRTFRSYQGHLYVLITIFLLASFLHSFMEQIFFQTSWQYLVGLLILLSYLIACSGKKAPGVLANTMLIGWGLLQMIINAPVFQFAPSLIFYILIVVLGILQKYLHYSNGGRQF</sequence>
<protein>
    <submittedName>
        <fullName evidence="2">Uncharacterized protein</fullName>
    </submittedName>
</protein>
<feature type="transmembrane region" description="Helical" evidence="1">
    <location>
        <begin position="115"/>
        <end position="134"/>
    </location>
</feature>
<name>A0A1M7KKP3_9BACI</name>
<keyword evidence="1" id="KW-1133">Transmembrane helix</keyword>
<feature type="transmembrane region" description="Helical" evidence="1">
    <location>
        <begin position="48"/>
        <end position="66"/>
    </location>
</feature>
<keyword evidence="1" id="KW-0472">Membrane</keyword>
<feature type="transmembrane region" description="Helical" evidence="1">
    <location>
        <begin position="140"/>
        <end position="157"/>
    </location>
</feature>
<feature type="transmembrane region" description="Helical" evidence="1">
    <location>
        <begin position="86"/>
        <end position="103"/>
    </location>
</feature>